<feature type="transmembrane region" description="Helical" evidence="5">
    <location>
        <begin position="86"/>
        <end position="109"/>
    </location>
</feature>
<feature type="domain" description="NlpC/P60" evidence="6">
    <location>
        <begin position="189"/>
        <end position="310"/>
    </location>
</feature>
<dbReference type="AlphaFoldDB" id="A0A6J7KLN1"/>
<keyword evidence="4" id="KW-0788">Thiol protease</keyword>
<comment type="similarity">
    <text evidence="1">Belongs to the peptidase C40 family.</text>
</comment>
<dbReference type="GO" id="GO:0008234">
    <property type="term" value="F:cysteine-type peptidase activity"/>
    <property type="evidence" value="ECO:0007669"/>
    <property type="project" value="UniProtKB-KW"/>
</dbReference>
<dbReference type="InterPro" id="IPR000064">
    <property type="entry name" value="NLP_P60_dom"/>
</dbReference>
<evidence type="ECO:0000256" key="3">
    <source>
        <dbReference type="ARBA" id="ARBA00022801"/>
    </source>
</evidence>
<keyword evidence="2" id="KW-0645">Protease</keyword>
<dbReference type="PANTHER" id="PTHR47053">
    <property type="entry name" value="MUREIN DD-ENDOPEPTIDASE MEPH-RELATED"/>
    <property type="match status" value="1"/>
</dbReference>
<keyword evidence="5" id="KW-0812">Transmembrane</keyword>
<dbReference type="GO" id="GO:0006508">
    <property type="term" value="P:proteolysis"/>
    <property type="evidence" value="ECO:0007669"/>
    <property type="project" value="UniProtKB-KW"/>
</dbReference>
<reference evidence="7" key="1">
    <citation type="submission" date="2020-05" db="EMBL/GenBank/DDBJ databases">
        <authorList>
            <person name="Chiriac C."/>
            <person name="Salcher M."/>
            <person name="Ghai R."/>
            <person name="Kavagutti S V."/>
        </authorList>
    </citation>
    <scope>NUCLEOTIDE SEQUENCE</scope>
</reference>
<keyword evidence="5" id="KW-1133">Transmembrane helix</keyword>
<name>A0A6J7KLN1_9ZZZZ</name>
<dbReference type="InterPro" id="IPR038765">
    <property type="entry name" value="Papain-like_cys_pep_sf"/>
</dbReference>
<protein>
    <submittedName>
        <fullName evidence="7">Unannotated protein</fullName>
    </submittedName>
</protein>
<proteinExistence type="inferred from homology"/>
<organism evidence="7">
    <name type="scientific">freshwater metagenome</name>
    <dbReference type="NCBI Taxonomy" id="449393"/>
    <lineage>
        <taxon>unclassified sequences</taxon>
        <taxon>metagenomes</taxon>
        <taxon>ecological metagenomes</taxon>
    </lineage>
</organism>
<dbReference type="Gene3D" id="3.90.1720.10">
    <property type="entry name" value="endopeptidase domain like (from Nostoc punctiforme)"/>
    <property type="match status" value="1"/>
</dbReference>
<accession>A0A6J7KLN1</accession>
<gene>
    <name evidence="7" type="ORF">UFOPK3837_00811</name>
</gene>
<dbReference type="EMBL" id="CAFBNO010000035">
    <property type="protein sequence ID" value="CAB4956950.1"/>
    <property type="molecule type" value="Genomic_DNA"/>
</dbReference>
<dbReference type="Pfam" id="PF00877">
    <property type="entry name" value="NLPC_P60"/>
    <property type="match status" value="1"/>
</dbReference>
<evidence type="ECO:0000256" key="1">
    <source>
        <dbReference type="ARBA" id="ARBA00007074"/>
    </source>
</evidence>
<evidence type="ECO:0000256" key="5">
    <source>
        <dbReference type="SAM" id="Phobius"/>
    </source>
</evidence>
<evidence type="ECO:0000259" key="6">
    <source>
        <dbReference type="PROSITE" id="PS51935"/>
    </source>
</evidence>
<evidence type="ECO:0000256" key="2">
    <source>
        <dbReference type="ARBA" id="ARBA00022670"/>
    </source>
</evidence>
<dbReference type="InterPro" id="IPR051202">
    <property type="entry name" value="Peptidase_C40"/>
</dbReference>
<evidence type="ECO:0000313" key="7">
    <source>
        <dbReference type="EMBL" id="CAB4956950.1"/>
    </source>
</evidence>
<dbReference type="PANTHER" id="PTHR47053:SF1">
    <property type="entry name" value="MUREIN DD-ENDOPEPTIDASE MEPH-RELATED"/>
    <property type="match status" value="1"/>
</dbReference>
<dbReference type="PROSITE" id="PS51935">
    <property type="entry name" value="NLPC_P60"/>
    <property type="match status" value="1"/>
</dbReference>
<keyword evidence="3" id="KW-0378">Hydrolase</keyword>
<keyword evidence="5" id="KW-0472">Membrane</keyword>
<sequence length="310" mass="33955">MAKKPSGRRRADVQVSILEQFELRSRRDVSEKQSAKARRALLKAAKHEQTVARMLSEDTVKSIDTPSTGSNLVPRASKPKVFKRKLVSYSTMAIAAGIVTSFSLPSYAFSPDIAAQAEITTAMAGGVVEGVSTQVFTVGAVVNAKFVATQVRYRTGSVNAIIWAKQITDYRNWSGPTAEDWIANPKYGTMTPDLILKVSAAYVGTPYVFGGDNPRGFDCSGYVKYVFSQFGAAMPHSVTGQDYMVALGYAVRVKNEDARPGDVVIFNNLSHDGIYAGNGQFYHAPRPGDRVKLADIFNPNYHLIRFLPQR</sequence>
<dbReference type="SUPFAM" id="SSF54001">
    <property type="entry name" value="Cysteine proteinases"/>
    <property type="match status" value="1"/>
</dbReference>
<evidence type="ECO:0000256" key="4">
    <source>
        <dbReference type="ARBA" id="ARBA00022807"/>
    </source>
</evidence>